<dbReference type="EMBL" id="LAZP02000089">
    <property type="protein sequence ID" value="PFH61110.1"/>
    <property type="molecule type" value="Genomic_DNA"/>
</dbReference>
<keyword evidence="2" id="KW-1185">Reference proteome</keyword>
<dbReference type="Proteomes" id="UP000037136">
    <property type="component" value="Unassembled WGS sequence"/>
</dbReference>
<accession>A0A2A9PJQ4</accession>
<name>A0A2A9PJQ4_OPHUN</name>
<sequence length="252" mass="26872">MPCSQLRTVRSLLYPSAAPPDARGGRGHIVFRFKVSAAPTPMEPLVDAFPYARYMRAECLLPETTAVKDLQCKYLLASSAASRRCLFETKGPKTTQSAPSSLSSSPQHRLVPTRLPLIVAVVARVAAPPPLPLPSLNRALSFLSHSPSLLFSLFSLPPPSPLLVSRFPPAPSPPIPLSSSSSPALPRLLASRRGGFSSSDDADYSVAGAHSLSCDRDQLRHSPKPSPCRLSLKPACETGPVPIPSHPFMAAL</sequence>
<evidence type="ECO:0000313" key="2">
    <source>
        <dbReference type="Proteomes" id="UP000037136"/>
    </source>
</evidence>
<gene>
    <name evidence="1" type="ORF">XA68_18174</name>
</gene>
<comment type="caution">
    <text evidence="1">The sequence shown here is derived from an EMBL/GenBank/DDBJ whole genome shotgun (WGS) entry which is preliminary data.</text>
</comment>
<organism evidence="1 2">
    <name type="scientific">Ophiocordyceps unilateralis</name>
    <name type="common">Zombie-ant fungus</name>
    <name type="synonym">Torrubia unilateralis</name>
    <dbReference type="NCBI Taxonomy" id="268505"/>
    <lineage>
        <taxon>Eukaryota</taxon>
        <taxon>Fungi</taxon>
        <taxon>Dikarya</taxon>
        <taxon>Ascomycota</taxon>
        <taxon>Pezizomycotina</taxon>
        <taxon>Sordariomycetes</taxon>
        <taxon>Hypocreomycetidae</taxon>
        <taxon>Hypocreales</taxon>
        <taxon>Ophiocordycipitaceae</taxon>
        <taxon>Ophiocordyceps</taxon>
    </lineage>
</organism>
<protein>
    <submittedName>
        <fullName evidence="1">Uncharacterized protein</fullName>
    </submittedName>
</protein>
<reference evidence="1 2" key="1">
    <citation type="journal article" date="2015" name="BMC Genomics">
        <title>Gene expression during zombie ant biting behavior reflects the complexity underlying fungal parasitic behavioral manipulation.</title>
        <authorList>
            <person name="de Bekker C."/>
            <person name="Ohm R.A."/>
            <person name="Loreto R.G."/>
            <person name="Sebastian A."/>
            <person name="Albert I."/>
            <person name="Merrow M."/>
            <person name="Brachmann A."/>
            <person name="Hughes D.P."/>
        </authorList>
    </citation>
    <scope>NUCLEOTIDE SEQUENCE [LARGE SCALE GENOMIC DNA]</scope>
    <source>
        <strain evidence="1 2">SC16a</strain>
    </source>
</reference>
<proteinExistence type="predicted"/>
<dbReference type="AlphaFoldDB" id="A0A2A9PJQ4"/>
<reference evidence="1 2" key="2">
    <citation type="journal article" date="2017" name="Sci. Rep.">
        <title>Ant-infecting Ophiocordyceps genomes reveal a high diversity of potential behavioral manipulation genes and a possible major role for enterotoxins.</title>
        <authorList>
            <person name="de Bekker C."/>
            <person name="Ohm R.A."/>
            <person name="Evans H.C."/>
            <person name="Brachmann A."/>
            <person name="Hughes D.P."/>
        </authorList>
    </citation>
    <scope>NUCLEOTIDE SEQUENCE [LARGE SCALE GENOMIC DNA]</scope>
    <source>
        <strain evidence="1 2">SC16a</strain>
    </source>
</reference>
<evidence type="ECO:0000313" key="1">
    <source>
        <dbReference type="EMBL" id="PFH61110.1"/>
    </source>
</evidence>